<dbReference type="KEGG" id="llu:AKJ09_07902"/>
<name>A0A0K1Q6A3_9BACT</name>
<organism evidence="2 3">
    <name type="scientific">Labilithrix luteola</name>
    <dbReference type="NCBI Taxonomy" id="1391654"/>
    <lineage>
        <taxon>Bacteria</taxon>
        <taxon>Pseudomonadati</taxon>
        <taxon>Myxococcota</taxon>
        <taxon>Polyangia</taxon>
        <taxon>Polyangiales</taxon>
        <taxon>Labilitrichaceae</taxon>
        <taxon>Labilithrix</taxon>
    </lineage>
</organism>
<proteinExistence type="predicted"/>
<reference evidence="2 3" key="1">
    <citation type="submission" date="2015-08" db="EMBL/GenBank/DDBJ databases">
        <authorList>
            <person name="Babu N.S."/>
            <person name="Beckwith C.J."/>
            <person name="Beseler K.G."/>
            <person name="Brison A."/>
            <person name="Carone J.V."/>
            <person name="Caskin T.P."/>
            <person name="Diamond M."/>
            <person name="Durham M.E."/>
            <person name="Foxe J.M."/>
            <person name="Go M."/>
            <person name="Henderson B.A."/>
            <person name="Jones I.B."/>
            <person name="McGettigan J.A."/>
            <person name="Micheletti S.J."/>
            <person name="Nasrallah M.E."/>
            <person name="Ortiz D."/>
            <person name="Piller C.R."/>
            <person name="Privatt S.R."/>
            <person name="Schneider S.L."/>
            <person name="Sharp S."/>
            <person name="Smith T.C."/>
            <person name="Stanton J.D."/>
            <person name="Ullery H.E."/>
            <person name="Wilson R.J."/>
            <person name="Serrano M.G."/>
            <person name="Buck G."/>
            <person name="Lee V."/>
            <person name="Wang Y."/>
            <person name="Carvalho R."/>
            <person name="Voegtly L."/>
            <person name="Shi R."/>
            <person name="Duckworth R."/>
            <person name="Johnson A."/>
            <person name="Loviza R."/>
            <person name="Walstead R."/>
            <person name="Shah Z."/>
            <person name="Kiflezghi M."/>
            <person name="Wade K."/>
            <person name="Ball S.L."/>
            <person name="Bradley K.W."/>
            <person name="Asai D.J."/>
            <person name="Bowman C.A."/>
            <person name="Russell D.A."/>
            <person name="Pope W.H."/>
            <person name="Jacobs-Sera D."/>
            <person name="Hendrix R.W."/>
            <person name="Hatfull G.F."/>
        </authorList>
    </citation>
    <scope>NUCLEOTIDE SEQUENCE [LARGE SCALE GENOMIC DNA]</scope>
    <source>
        <strain evidence="2 3">DSM 27648</strain>
    </source>
</reference>
<feature type="compositionally biased region" description="Low complexity" evidence="1">
    <location>
        <begin position="63"/>
        <end position="73"/>
    </location>
</feature>
<protein>
    <recommendedName>
        <fullName evidence="4">TolA protein</fullName>
    </recommendedName>
</protein>
<dbReference type="Proteomes" id="UP000064967">
    <property type="component" value="Chromosome"/>
</dbReference>
<gene>
    <name evidence="2" type="ORF">AKJ09_07902</name>
</gene>
<evidence type="ECO:0000313" key="2">
    <source>
        <dbReference type="EMBL" id="AKV01239.1"/>
    </source>
</evidence>
<dbReference type="AlphaFoldDB" id="A0A0K1Q6A3"/>
<sequence length="212" mass="21704">MLATRAPEVPPAANTTAPPSHRRPHASRSDTKAKLSAQETTTNEAVAEPVALTPASPPPDPPSTTTADSPESAGARPLEEHAQAPMPAPTNSPAADSLEDAMRAAVNVRKESPTEETAAHAGPGRPSLGATTVALRAVLPAASACLEPGDTARSGRVVFASDGSVVRVELAGSTPEDNCIRAALSNAKVPPFREDSFAARVTVRPRGGEQGF</sequence>
<evidence type="ECO:0000256" key="1">
    <source>
        <dbReference type="SAM" id="MobiDB-lite"/>
    </source>
</evidence>
<keyword evidence="3" id="KW-1185">Reference proteome</keyword>
<accession>A0A0K1Q6A3</accession>
<evidence type="ECO:0008006" key="4">
    <source>
        <dbReference type="Google" id="ProtNLM"/>
    </source>
</evidence>
<feature type="region of interest" description="Disordered" evidence="1">
    <location>
        <begin position="1"/>
        <end position="128"/>
    </location>
</feature>
<evidence type="ECO:0000313" key="3">
    <source>
        <dbReference type="Proteomes" id="UP000064967"/>
    </source>
</evidence>
<dbReference type="EMBL" id="CP012333">
    <property type="protein sequence ID" value="AKV01239.1"/>
    <property type="molecule type" value="Genomic_DNA"/>
</dbReference>